<feature type="coiled-coil region" evidence="1">
    <location>
        <begin position="2096"/>
        <end position="2123"/>
    </location>
</feature>
<feature type="compositionally biased region" description="Basic and acidic residues" evidence="2">
    <location>
        <begin position="2159"/>
        <end position="2178"/>
    </location>
</feature>
<organism evidence="4 5">
    <name type="scientific">Oncorhynchus tshawytscha</name>
    <name type="common">Chinook salmon</name>
    <name type="synonym">Salmo tshawytscha</name>
    <dbReference type="NCBI Taxonomy" id="74940"/>
    <lineage>
        <taxon>Eukaryota</taxon>
        <taxon>Metazoa</taxon>
        <taxon>Chordata</taxon>
        <taxon>Craniata</taxon>
        <taxon>Vertebrata</taxon>
        <taxon>Euteleostomi</taxon>
        <taxon>Actinopterygii</taxon>
        <taxon>Neopterygii</taxon>
        <taxon>Teleostei</taxon>
        <taxon>Protacanthopterygii</taxon>
        <taxon>Salmoniformes</taxon>
        <taxon>Salmonidae</taxon>
        <taxon>Salmoninae</taxon>
        <taxon>Oncorhynchus</taxon>
    </lineage>
</organism>
<dbReference type="Pfam" id="PF15082">
    <property type="entry name" value="DUF4549"/>
    <property type="match status" value="1"/>
</dbReference>
<dbReference type="Proteomes" id="UP000694402">
    <property type="component" value="Unassembled WGS sequence"/>
</dbReference>
<dbReference type="GeneTree" id="ENSGT00940000165946"/>
<feature type="compositionally biased region" description="Gly residues" evidence="2">
    <location>
        <begin position="560"/>
        <end position="581"/>
    </location>
</feature>
<feature type="region of interest" description="Disordered" evidence="2">
    <location>
        <begin position="2138"/>
        <end position="2179"/>
    </location>
</feature>
<protein>
    <recommendedName>
        <fullName evidence="3">DUF4549 domain-containing protein</fullName>
    </recommendedName>
</protein>
<feature type="domain" description="DUF4549" evidence="3">
    <location>
        <begin position="5"/>
        <end position="146"/>
    </location>
</feature>
<feature type="region of interest" description="Disordered" evidence="2">
    <location>
        <begin position="560"/>
        <end position="585"/>
    </location>
</feature>
<reference evidence="5" key="1">
    <citation type="journal article" date="2018" name="PLoS ONE">
        <title>Chinook salmon (Oncorhynchus tshawytscha) genome and transcriptome.</title>
        <authorList>
            <person name="Christensen K.A."/>
            <person name="Leong J.S."/>
            <person name="Sakhrani D."/>
            <person name="Biagi C.A."/>
            <person name="Minkley D.R."/>
            <person name="Withler R.E."/>
            <person name="Rondeau E.B."/>
            <person name="Koop B.F."/>
            <person name="Devlin R.H."/>
        </authorList>
    </citation>
    <scope>NUCLEOTIDE SEQUENCE [LARGE SCALE GENOMIC DNA]</scope>
</reference>
<evidence type="ECO:0000259" key="3">
    <source>
        <dbReference type="Pfam" id="PF15082"/>
    </source>
</evidence>
<accession>A0AAZ3Q575</accession>
<evidence type="ECO:0000256" key="2">
    <source>
        <dbReference type="SAM" id="MobiDB-lite"/>
    </source>
</evidence>
<sequence length="2213" mass="251906">MSKLVYKVSSTAKVEQMEAELSVQLSALRTEIEENGSPLETPSKSYSSVPVPKDVSYFRMEREQVLRRGLQVAEALPVVSLSDVLQRELQSCLSLEYTPESLPLLLHQFYADRCYQLAQIKYLLMLRWRRFCRHSHIIEQLYPFYKAQVSNLVSEYEDAVQRARRLAVSREKVLTGRGNPINTVTQEDVTIYLTWLVCHLHASKTIHHFLTVIHYIPASEKRDKESSELLRKSLSSSPVLVECVHTSPEDKDQVLAGLEGMFRLANQVPMHTVKLEEFLPELQRLVSYFRLPYDTQNIRNTADEMELFSMISKEFRVIFRQQEVMKTFLQYDGTEAVEGQWGTKRSTMALRKSANWIPYIQVKPKRDPWQQKLVTKLKELQSYDELLRTHCRFLQLSDPVVVTEALREHASQVCDPQAIQPSSSLTSSHTNRHNTLQIWTSIYSAANLYQESSGCGGQEKSNTKSRTTSVKKVNESYSYLSSMQLLGLDEGQEGEEGTSDTVTARGAYLSLLYLRHLKIRELQRISLGILNYLRSIERTLTFDTAGMSVEGGRACGGGAGGGRAAGGGGGRGEAGGGGGGDLVSTTEESSWMNAARGCSGTVGGLGSHLYSQNTPVDYKVHCSEFMEYPEVENLHDFYTTEERYVHTQDQRGLYVVYDVALKDLEELEDTLILLGSHYIQRSSWRVKGQSEGSRVKGQSERSPSSAATDLHSAWAQTDVDRVAVLLDLWTCEAAFLESKVQLLNCYIEAYQHVTGPEERFSLAQVITDIMHRRPRLHLDMGAEYFIQAYRAEMVCMQTHQQLIRAVLDNQIDRQRQYLHRVWRGGQGQEATPCDYGLPPNYVAKHLVSLGGGSPALMNVFLLEVHHSLSLASEMYQALTQAHTELCQLYRARGVTERVTLEQRLLQRALQHWHSLYPPGAYYSSQTQKDLFSDVFMEDPSLVRALGVSLIRSAEEQDMKQGKEKQFFAVETFAKLLELVTIRHRLMESAAETAHLAQLYKTQALELGFDEFHLYVRPEQFEFAVQRDKAEHRPLFVTALLQDDSCLDRYTPSKFPLSIQELDENQIGKFSFYSEETVVHLMNRSAIENLQVTLACQVTQKNALIGAVKQACLCYWSETFTGSPEAVLCSSGDASSLAKQGPKVRKDTSEPKITGAGTRERLTEAFVSIQLEKVGPRDEMLNSFVKRRQIMGVVMMNPDEVAKIKRRLIIEFCRKFSLRMSQCCVRGQIIGLYHSLTTLLDELPDIRQSHFLIGQDHELKSDMDSGLGVRPDPRKFQQRPRRLLSADGRMFLNLWFLPHYTEVLLMFRTLEDSACCRALHHSLEIVSALHDIIYYLVSFARLGNPGVFSSKRGGGAGGGELTADWGGAEGIGAELWEIQKQVDSLCDPGSPEAVGRLLQLRRHVLFLQYDTAVRHLIREAFLSSGNIVAYQSVSDNMGHALPALSDSVRTNHSSLLSLPEPMEPHSPRAQRMYPWRSFLVCHGLHSVDIWGIPPIEYCMQLCLSGLGDRSRMEANGAILGVSLLMEDVLNSGGRGAAPLRLHDNKTGDSRGKPEEEDGSSVDDSVDEEEKGISSAPLQDPLQVLSVLKGFLLLTKQLEVFKESWGRRQLGVEQINTMKIHRHFSRLYRADIQYPSMRALAQTMGKEKDFEALLSDSQPLLPPAGASEVHIKRFQLLRLLESTECDMIRAVQRRITRELTLVISERARQDTGLPTELWKQGPMKHSLSPERPQLVERFTQQLMECAEQTEEGQLTFPAAHLQRCLSTLGHSVMERERSSFLLYSQFYEQILQQESQLLYRREQDVKNLEASQSQTINPYSEVSGLCRGMMLQTTALRTRVTQLEEEQRGLEQQISLKYRQRYDSLVRQLFSTCIQLKARLDEYHMRMDQDVTQLVSKVRREGVDNIIKLKRFGSTKGNEALLTTQSEKQELHDLSMENSLLTGLLSKVKALGHWRQVVGQGKLHRRLLHSQQREMSCQREALRMKMMSEDEVIVLKQELEVTQRAMTQCQTEYNRTKRLLTKQSAELHEVRHHSAQEVQSRQELDSYHLQSLEQLREGMGDRDRQLQDLRTQLDRSSRDRWLLRQRSAKDIRQVKGQLHQERSLKQEAFQRVDKLQSQVEDVETALSRCTYTAGRRKTSCYTFPHNRSSIRNPEHTGPQQDDSKRDSTTQLERPKTEPPRLRILTTEALLPNLTDGGPTSSSLLTHLQQLRLNHQ</sequence>
<feature type="compositionally biased region" description="Basic and acidic residues" evidence="2">
    <location>
        <begin position="1539"/>
        <end position="1552"/>
    </location>
</feature>
<feature type="region of interest" description="Disordered" evidence="2">
    <location>
        <begin position="1534"/>
        <end position="1572"/>
    </location>
</feature>
<dbReference type="Ensembl" id="ENSOTST00005138020.1">
    <property type="protein sequence ID" value="ENSOTSP00005123555.1"/>
    <property type="gene ID" value="ENSOTSG00005020589.2"/>
</dbReference>
<dbReference type="PANTHER" id="PTHR33331">
    <property type="entry name" value="COILED-COIL DOMAIN-CONTAINING PROTEIN 162"/>
    <property type="match status" value="1"/>
</dbReference>
<evidence type="ECO:0000256" key="1">
    <source>
        <dbReference type="SAM" id="Coils"/>
    </source>
</evidence>
<evidence type="ECO:0000313" key="5">
    <source>
        <dbReference type="Proteomes" id="UP000694402"/>
    </source>
</evidence>
<dbReference type="InterPro" id="IPR040401">
    <property type="entry name" value="CCDC162"/>
</dbReference>
<feature type="coiled-coil region" evidence="1">
    <location>
        <begin position="1831"/>
        <end position="1858"/>
    </location>
</feature>
<dbReference type="PANTHER" id="PTHR33331:SF13">
    <property type="entry name" value="COILED-COIL DOMAIN CONTAINING 162"/>
    <property type="match status" value="1"/>
</dbReference>
<feature type="compositionally biased region" description="Acidic residues" evidence="2">
    <location>
        <begin position="1553"/>
        <end position="1568"/>
    </location>
</feature>
<proteinExistence type="predicted"/>
<keyword evidence="1" id="KW-0175">Coiled coil</keyword>
<name>A0AAZ3Q575_ONCTS</name>
<dbReference type="InterPro" id="IPR029376">
    <property type="entry name" value="DUF4549"/>
</dbReference>
<keyword evidence="5" id="KW-1185">Reference proteome</keyword>
<evidence type="ECO:0000313" key="4">
    <source>
        <dbReference type="Ensembl" id="ENSOTSP00005123555.1"/>
    </source>
</evidence>
<feature type="compositionally biased region" description="Polar residues" evidence="2">
    <location>
        <begin position="2138"/>
        <end position="2149"/>
    </location>
</feature>
<reference evidence="4" key="2">
    <citation type="submission" date="2025-08" db="UniProtKB">
        <authorList>
            <consortium name="Ensembl"/>
        </authorList>
    </citation>
    <scope>IDENTIFICATION</scope>
</reference>
<reference evidence="4" key="3">
    <citation type="submission" date="2025-09" db="UniProtKB">
        <authorList>
            <consortium name="Ensembl"/>
        </authorList>
    </citation>
    <scope>IDENTIFICATION</scope>
</reference>
<gene>
    <name evidence="4" type="primary">IGSF3</name>
</gene>